<evidence type="ECO:0000313" key="2">
    <source>
        <dbReference type="Proteomes" id="UP001163223"/>
    </source>
</evidence>
<sequence>MARPEKHPKTGVYYLRKRVPADLIALVGRPTIKRSLGTKDVAEARRLHAEALAEIEARWRNLRAGYFRPTAKEMHALAGEFYRAIVRDHEEGRASFFFDGIIGLLSRNFIESSNDAQAHRAFRDAYGSKIDGFCEARGIRLDPSFQGPFDLAVARAVADATDTGVKMMVLGDYSPDPAASRFPLLAEAFPNGLVSRAASMKSLRIAEEFEAYSRAAKLAKSTQKRWGLALKTLEAQVGHDDLSRMTSDDVSGWISTLRKGGRSDRTIRDVHLAGLKALLGWLVGERRLATNVASGFRIKVAKSVVERSRSLDDKEAAIALAASLETPSAKLGPRHAAARRWVPWLCAYTGARLNELTQIRKEDITFEGNIPVLRITPEAGTVKTGRFRLVPLHPHLKEQGFLDFVHRAKAGPLFYEPLPKGGAERATPPFKKLGERLTRWARSVGLDDPRVDPFHGWRHRFKTVGRRTRIAPDVLDAIQGHVPRTEGGNYGEFDVATMFAEIVRMPCYEMKKADVASRGWRASSRGRHKARIGS</sequence>
<gene>
    <name evidence="1" type="ORF">OXU80_27545</name>
</gene>
<keyword evidence="2" id="KW-1185">Reference proteome</keyword>
<protein>
    <submittedName>
        <fullName evidence="1">Integrase</fullName>
    </submittedName>
</protein>
<proteinExistence type="predicted"/>
<evidence type="ECO:0000313" key="1">
    <source>
        <dbReference type="EMBL" id="WAJ28515.1"/>
    </source>
</evidence>
<accession>A0ACD4NNP7</accession>
<dbReference type="EMBL" id="CP113520">
    <property type="protein sequence ID" value="WAJ28515.1"/>
    <property type="molecule type" value="Genomic_DNA"/>
</dbReference>
<dbReference type="Proteomes" id="UP001163223">
    <property type="component" value="Chromosome"/>
</dbReference>
<reference evidence="1" key="1">
    <citation type="submission" date="2022-11" db="EMBL/GenBank/DDBJ databases">
        <title>beta-Carotene-producing bacterium, Jeongeuplla avenae sp. nov., alleviates the salt stress of Arabidopsis seedlings.</title>
        <authorList>
            <person name="Jiang L."/>
            <person name="Lee J."/>
        </authorList>
    </citation>
    <scope>NUCLEOTIDE SEQUENCE</scope>
    <source>
        <strain evidence="1">DY_R2A_6</strain>
    </source>
</reference>
<name>A0ACD4NNP7_9HYPH</name>
<organism evidence="1 2">
    <name type="scientific">Antarcticirhabdus aurantiaca</name>
    <dbReference type="NCBI Taxonomy" id="2606717"/>
    <lineage>
        <taxon>Bacteria</taxon>
        <taxon>Pseudomonadati</taxon>
        <taxon>Pseudomonadota</taxon>
        <taxon>Alphaproteobacteria</taxon>
        <taxon>Hyphomicrobiales</taxon>
        <taxon>Aurantimonadaceae</taxon>
        <taxon>Antarcticirhabdus</taxon>
    </lineage>
</organism>